<protein>
    <submittedName>
        <fullName evidence="2">Uncharacterized protein</fullName>
    </submittedName>
</protein>
<dbReference type="EMBL" id="CP010525">
    <property type="protein sequence ID" value="AJO20914.1"/>
    <property type="molecule type" value="Genomic_DNA"/>
</dbReference>
<gene>
    <name evidence="2" type="ORF">SB48_HM08orf00175</name>
</gene>
<feature type="transmembrane region" description="Helical" evidence="1">
    <location>
        <begin position="21"/>
        <end position="40"/>
    </location>
</feature>
<keyword evidence="1" id="KW-0472">Membrane</keyword>
<organism evidence="2 3">
    <name type="scientific">Heyndrickxia coagulans</name>
    <name type="common">Weizmannia coagulans</name>
    <dbReference type="NCBI Taxonomy" id="1398"/>
    <lineage>
        <taxon>Bacteria</taxon>
        <taxon>Bacillati</taxon>
        <taxon>Bacillota</taxon>
        <taxon>Bacilli</taxon>
        <taxon>Bacillales</taxon>
        <taxon>Bacillaceae</taxon>
        <taxon>Heyndrickxia</taxon>
    </lineage>
</organism>
<keyword evidence="3" id="KW-1185">Reference proteome</keyword>
<sequence>MYNLANLLSARKNIRKKRRDTIFRGLSAFNVYSPLLQSILQGG</sequence>
<name>A0AAN0T358_HEYCO</name>
<keyword evidence="1" id="KW-0812">Transmembrane</keyword>
<reference evidence="3" key="1">
    <citation type="submission" date="2015-01" db="EMBL/GenBank/DDBJ databases">
        <title>Comparative genome analysis of Bacillus coagulans HM-08, Clostridium butyricum HM-68, Bacillus subtilis HM-66 and Bacillus paralicheniformis BL-09.</title>
        <authorList>
            <person name="Zhang H."/>
        </authorList>
    </citation>
    <scope>NUCLEOTIDE SEQUENCE [LARGE SCALE GENOMIC DNA]</scope>
    <source>
        <strain evidence="3">HM-08</strain>
    </source>
</reference>
<keyword evidence="1" id="KW-1133">Transmembrane helix</keyword>
<evidence type="ECO:0000313" key="2">
    <source>
        <dbReference type="EMBL" id="AJO20914.1"/>
    </source>
</evidence>
<accession>A0AAN0T358</accession>
<evidence type="ECO:0000256" key="1">
    <source>
        <dbReference type="SAM" id="Phobius"/>
    </source>
</evidence>
<proteinExistence type="predicted"/>
<evidence type="ECO:0000313" key="3">
    <source>
        <dbReference type="Proteomes" id="UP000032024"/>
    </source>
</evidence>
<dbReference type="Proteomes" id="UP000032024">
    <property type="component" value="Chromosome"/>
</dbReference>
<dbReference type="AlphaFoldDB" id="A0AAN0T358"/>